<feature type="transmembrane region" description="Helical" evidence="2">
    <location>
        <begin position="54"/>
        <end position="87"/>
    </location>
</feature>
<dbReference type="AlphaFoldDB" id="A0A075FMW1"/>
<feature type="compositionally biased region" description="Acidic residues" evidence="1">
    <location>
        <begin position="158"/>
        <end position="169"/>
    </location>
</feature>
<accession>A0A075FMW1</accession>
<feature type="region of interest" description="Disordered" evidence="1">
    <location>
        <begin position="92"/>
        <end position="124"/>
    </location>
</feature>
<proteinExistence type="predicted"/>
<feature type="region of interest" description="Disordered" evidence="1">
    <location>
        <begin position="145"/>
        <end position="175"/>
    </location>
</feature>
<keyword evidence="2" id="KW-1133">Transmembrane helix</keyword>
<protein>
    <submittedName>
        <fullName evidence="3">Uncharacterized protein</fullName>
    </submittedName>
</protein>
<keyword evidence="2" id="KW-0472">Membrane</keyword>
<dbReference type="EMBL" id="KF900379">
    <property type="protein sequence ID" value="AIE92890.1"/>
    <property type="molecule type" value="Genomic_DNA"/>
</dbReference>
<evidence type="ECO:0000256" key="2">
    <source>
        <dbReference type="SAM" id="Phobius"/>
    </source>
</evidence>
<keyword evidence="2" id="KW-0812">Transmembrane</keyword>
<sequence length="175" mass="19932">MPLDFLGWIAVDAAGESMHKSKEKKKLEAAKDDPAEYARILEESEKRKERNNKITLYLVGLIFIILFFQSAPTLGVFVAISLTFYALRNEKTSPPGEEAEFRTDSDTSPGTLSPSERQELMSRKCSVPGCNTGNFRMTDYCHKHQDHISSNSESNPEPNDEENWWEDEQPQSQEK</sequence>
<evidence type="ECO:0000256" key="1">
    <source>
        <dbReference type="SAM" id="MobiDB-lite"/>
    </source>
</evidence>
<name>A0A075FMW1_9EURY</name>
<evidence type="ECO:0000313" key="3">
    <source>
        <dbReference type="EMBL" id="AIE92890.1"/>
    </source>
</evidence>
<organism evidence="3">
    <name type="scientific">uncultured marine group II/III euryarchaeote AD1000_29_E08</name>
    <dbReference type="NCBI Taxonomy" id="1457749"/>
    <lineage>
        <taxon>Archaea</taxon>
        <taxon>Methanobacteriati</taxon>
        <taxon>Methanobacteriota</taxon>
        <taxon>environmental samples</taxon>
    </lineage>
</organism>
<reference evidence="3" key="1">
    <citation type="journal article" date="2014" name="Genome Biol. Evol.">
        <title>Pangenome evidence for extensive interdomain horizontal transfer affecting lineage core and shell genes in uncultured planktonic thaumarchaeota and euryarchaeota.</title>
        <authorList>
            <person name="Deschamps P."/>
            <person name="Zivanovic Y."/>
            <person name="Moreira D."/>
            <person name="Rodriguez-Valera F."/>
            <person name="Lopez-Garcia P."/>
        </authorList>
    </citation>
    <scope>NUCLEOTIDE SEQUENCE</scope>
</reference>
<feature type="compositionally biased region" description="Polar residues" evidence="1">
    <location>
        <begin position="106"/>
        <end position="115"/>
    </location>
</feature>